<dbReference type="InterPro" id="IPR019632">
    <property type="entry name" value="DUF2497"/>
</dbReference>
<dbReference type="AlphaFoldDB" id="A0A3M0C578"/>
<proteinExistence type="predicted"/>
<dbReference type="InParanoid" id="A0A3M0C578"/>
<protein>
    <recommendedName>
        <fullName evidence="4">Cell pole-organizing protein PopZ</fullName>
    </recommendedName>
</protein>
<organism evidence="2 3">
    <name type="scientific">Eilatimonas milleporae</name>
    <dbReference type="NCBI Taxonomy" id="911205"/>
    <lineage>
        <taxon>Bacteria</taxon>
        <taxon>Pseudomonadati</taxon>
        <taxon>Pseudomonadota</taxon>
        <taxon>Alphaproteobacteria</taxon>
        <taxon>Kordiimonadales</taxon>
        <taxon>Kordiimonadaceae</taxon>
        <taxon>Eilatimonas</taxon>
    </lineage>
</organism>
<name>A0A3M0C578_9PROT</name>
<reference evidence="2 3" key="1">
    <citation type="submission" date="2018-10" db="EMBL/GenBank/DDBJ databases">
        <title>Genomic Encyclopedia of Archaeal and Bacterial Type Strains, Phase II (KMG-II): from individual species to whole genera.</title>
        <authorList>
            <person name="Goeker M."/>
        </authorList>
    </citation>
    <scope>NUCLEOTIDE SEQUENCE [LARGE SCALE GENOMIC DNA]</scope>
    <source>
        <strain evidence="2 3">DSM 25217</strain>
    </source>
</reference>
<feature type="compositionally biased region" description="Acidic residues" evidence="1">
    <location>
        <begin position="25"/>
        <end position="77"/>
    </location>
</feature>
<sequence length="211" mass="23193">MSDNTAEDEPTMEEILASIRRIISDESEEDQSVDLEDEADVSAEQEPEPAPEPDPVAEPEPEPVPEPQPEPEPEPEPVPEPLPEPVAEPEPEPEPEPVFEPEPEPVPQPEPEPADLIAAEEEDVLELTEVVPPAGRQASGIVSQPVENIAAQSFAHLSHLMVTGYNGADNTLEAVVREMLRPMLQAWLDENLPSIVQDAVEREVARISRRK</sequence>
<gene>
    <name evidence="2" type="ORF">BXY39_2579</name>
</gene>
<evidence type="ECO:0000313" key="3">
    <source>
        <dbReference type="Proteomes" id="UP000271227"/>
    </source>
</evidence>
<evidence type="ECO:0000313" key="2">
    <source>
        <dbReference type="EMBL" id="RMB05001.1"/>
    </source>
</evidence>
<dbReference type="RefSeq" id="WP_147453575.1">
    <property type="nucleotide sequence ID" value="NZ_REFR01000012.1"/>
</dbReference>
<feature type="compositionally biased region" description="Acidic residues" evidence="1">
    <location>
        <begin position="87"/>
        <end position="103"/>
    </location>
</feature>
<dbReference type="EMBL" id="REFR01000012">
    <property type="protein sequence ID" value="RMB05001.1"/>
    <property type="molecule type" value="Genomic_DNA"/>
</dbReference>
<evidence type="ECO:0008006" key="4">
    <source>
        <dbReference type="Google" id="ProtNLM"/>
    </source>
</evidence>
<dbReference type="Proteomes" id="UP000271227">
    <property type="component" value="Unassembled WGS sequence"/>
</dbReference>
<feature type="compositionally biased region" description="Acidic residues" evidence="1">
    <location>
        <begin position="1"/>
        <end position="12"/>
    </location>
</feature>
<keyword evidence="3" id="KW-1185">Reference proteome</keyword>
<accession>A0A3M0C578</accession>
<dbReference type="Pfam" id="PF10691">
    <property type="entry name" value="DUF2497"/>
    <property type="match status" value="1"/>
</dbReference>
<dbReference type="OrthoDB" id="7189469at2"/>
<feature type="region of interest" description="Disordered" evidence="1">
    <location>
        <begin position="1"/>
        <end position="120"/>
    </location>
</feature>
<evidence type="ECO:0000256" key="1">
    <source>
        <dbReference type="SAM" id="MobiDB-lite"/>
    </source>
</evidence>
<comment type="caution">
    <text evidence="2">The sequence shown here is derived from an EMBL/GenBank/DDBJ whole genome shotgun (WGS) entry which is preliminary data.</text>
</comment>